<reference evidence="2" key="1">
    <citation type="journal article" date="2013" name="Genetics">
        <title>The draft genome and transcriptome of Panagrellus redivivus are shaped by the harsh demands of a free-living lifestyle.</title>
        <authorList>
            <person name="Srinivasan J."/>
            <person name="Dillman A.R."/>
            <person name="Macchietto M.G."/>
            <person name="Heikkinen L."/>
            <person name="Lakso M."/>
            <person name="Fracchia K.M."/>
            <person name="Antoshechkin I."/>
            <person name="Mortazavi A."/>
            <person name="Wong G."/>
            <person name="Sternberg P.W."/>
        </authorList>
    </citation>
    <scope>NUCLEOTIDE SEQUENCE [LARGE SCALE GENOMIC DNA]</scope>
    <source>
        <strain evidence="2">MT8872</strain>
    </source>
</reference>
<organism evidence="2 3">
    <name type="scientific">Panagrellus redivivus</name>
    <name type="common">Microworm</name>
    <dbReference type="NCBI Taxonomy" id="6233"/>
    <lineage>
        <taxon>Eukaryota</taxon>
        <taxon>Metazoa</taxon>
        <taxon>Ecdysozoa</taxon>
        <taxon>Nematoda</taxon>
        <taxon>Chromadorea</taxon>
        <taxon>Rhabditida</taxon>
        <taxon>Tylenchina</taxon>
        <taxon>Panagrolaimomorpha</taxon>
        <taxon>Panagrolaimoidea</taxon>
        <taxon>Panagrolaimidae</taxon>
        <taxon>Panagrellus</taxon>
    </lineage>
</organism>
<reference evidence="3" key="2">
    <citation type="submission" date="2020-10" db="UniProtKB">
        <authorList>
            <consortium name="WormBaseParasite"/>
        </authorList>
    </citation>
    <scope>IDENTIFICATION</scope>
</reference>
<evidence type="ECO:0000256" key="1">
    <source>
        <dbReference type="SAM" id="Coils"/>
    </source>
</evidence>
<dbReference type="Proteomes" id="UP000492821">
    <property type="component" value="Unassembled WGS sequence"/>
</dbReference>
<evidence type="ECO:0000313" key="3">
    <source>
        <dbReference type="WBParaSite" id="Pan_g8908.t1"/>
    </source>
</evidence>
<accession>A0A7E4WC89</accession>
<protein>
    <submittedName>
        <fullName evidence="3">Uncharacterized protein</fullName>
    </submittedName>
</protein>
<name>A0A7E4WC89_PANRE</name>
<dbReference type="WBParaSite" id="Pan_g8908.t1">
    <property type="protein sequence ID" value="Pan_g8908.t1"/>
    <property type="gene ID" value="Pan_g8908"/>
</dbReference>
<feature type="coiled-coil region" evidence="1">
    <location>
        <begin position="43"/>
        <end position="103"/>
    </location>
</feature>
<keyword evidence="1" id="KW-0175">Coiled coil</keyword>
<dbReference type="AlphaFoldDB" id="A0A7E4WC89"/>
<proteinExistence type="predicted"/>
<sequence>MIKQTSAQTLSSDNVKDELNLIKSLCVKHEMLCCAFSKWKNDIEQNDAQLEILNETAVALRNRHKVLTEMLTHSPVLASPELLNQLQREISAVETQVDIWIRELAEINDDRTRLDIEFVKLRSQLQKSMTNIEIAQLDFETMERRHCDMWKNFLYNMGPKLTAVSPATVVLSVTAQKLGAAAAKLSE</sequence>
<evidence type="ECO:0000313" key="2">
    <source>
        <dbReference type="Proteomes" id="UP000492821"/>
    </source>
</evidence>
<keyword evidence="2" id="KW-1185">Reference proteome</keyword>